<evidence type="ECO:0000313" key="4">
    <source>
        <dbReference type="Proteomes" id="UP000275024"/>
    </source>
</evidence>
<keyword evidence="3" id="KW-1185">Reference proteome</keyword>
<dbReference type="EMBL" id="RBDX01000083">
    <property type="protein sequence ID" value="RKN02796.1"/>
    <property type="molecule type" value="Genomic_DNA"/>
</dbReference>
<proteinExistence type="predicted"/>
<dbReference type="EMBL" id="RBDY01000081">
    <property type="protein sequence ID" value="RKN12337.1"/>
    <property type="molecule type" value="Genomic_DNA"/>
</dbReference>
<dbReference type="Gene3D" id="3.30.360.10">
    <property type="entry name" value="Dihydrodipicolinate Reductase, domain 2"/>
    <property type="match status" value="1"/>
</dbReference>
<protein>
    <submittedName>
        <fullName evidence="1">Gfo/Idh/MocA family oxidoreductase</fullName>
    </submittedName>
</protein>
<reference evidence="3 4" key="1">
    <citation type="submission" date="2018-09" db="EMBL/GenBank/DDBJ databases">
        <title>Streptomyces sp. nov. DS1-2, an endophytic actinomycete isolated from roots of Dendrobium scabrilingue.</title>
        <authorList>
            <person name="Kuncharoen N."/>
            <person name="Kudo T."/>
            <person name="Ohkuma M."/>
            <person name="Yuki M."/>
            <person name="Tanasupawat S."/>
        </authorList>
    </citation>
    <scope>NUCLEOTIDE SEQUENCE [LARGE SCALE GENOMIC DNA]</scope>
    <source>
        <strain evidence="1 4">AZ1-7</strain>
        <strain evidence="2 3">DS1-2</strain>
    </source>
</reference>
<sequence>AVATVVNSVLSPDEVSRIRVDCAEATVELTHLYGHRNEDWVYTPRRGLVDEGRVARWRAPAVDLPSSHAAQLGGLLDAWGRGERPPGSGVEARRTVEFAAALYKAAFTGRPVLAGEIVPGDAFYEAMHGNHPDWSPVR</sequence>
<evidence type="ECO:0000313" key="3">
    <source>
        <dbReference type="Proteomes" id="UP000268652"/>
    </source>
</evidence>
<comment type="caution">
    <text evidence="1">The sequence shown here is derived from an EMBL/GenBank/DDBJ whole genome shotgun (WGS) entry which is preliminary data.</text>
</comment>
<organism evidence="1 4">
    <name type="scientific">Streptomyces radicis</name>
    <dbReference type="NCBI Taxonomy" id="1750517"/>
    <lineage>
        <taxon>Bacteria</taxon>
        <taxon>Bacillati</taxon>
        <taxon>Actinomycetota</taxon>
        <taxon>Actinomycetes</taxon>
        <taxon>Kitasatosporales</taxon>
        <taxon>Streptomycetaceae</taxon>
        <taxon>Streptomyces</taxon>
    </lineage>
</organism>
<dbReference type="Proteomes" id="UP000268652">
    <property type="component" value="Unassembled WGS sequence"/>
</dbReference>
<evidence type="ECO:0000313" key="2">
    <source>
        <dbReference type="EMBL" id="RKN12337.1"/>
    </source>
</evidence>
<dbReference type="AlphaFoldDB" id="A0A3A9W5N0"/>
<accession>A0A3A9W5N0</accession>
<dbReference type="Proteomes" id="UP000275024">
    <property type="component" value="Unassembled WGS sequence"/>
</dbReference>
<evidence type="ECO:0000313" key="1">
    <source>
        <dbReference type="EMBL" id="RKN02796.1"/>
    </source>
</evidence>
<feature type="non-terminal residue" evidence="1">
    <location>
        <position position="1"/>
    </location>
</feature>
<name>A0A3A9W5N0_9ACTN</name>
<gene>
    <name evidence="2" type="ORF">D7318_32330</name>
    <name evidence="1" type="ORF">D7319_32475</name>
</gene>